<comment type="caution">
    <text evidence="1">The sequence shown here is derived from an EMBL/GenBank/DDBJ whole genome shotgun (WGS) entry which is preliminary data.</text>
</comment>
<gene>
    <name evidence="1" type="ORF">ACI1P1_23995</name>
</gene>
<dbReference type="EMBL" id="JBJURJ010000018">
    <property type="protein sequence ID" value="MFM9331361.1"/>
    <property type="molecule type" value="Genomic_DNA"/>
</dbReference>
<evidence type="ECO:0000313" key="2">
    <source>
        <dbReference type="Proteomes" id="UP001631969"/>
    </source>
</evidence>
<organism evidence="1 2">
    <name type="scientific">Paenibacillus mesotrionivorans</name>
    <dbReference type="NCBI Taxonomy" id="3160968"/>
    <lineage>
        <taxon>Bacteria</taxon>
        <taxon>Bacillati</taxon>
        <taxon>Bacillota</taxon>
        <taxon>Bacilli</taxon>
        <taxon>Bacillales</taxon>
        <taxon>Paenibacillaceae</taxon>
        <taxon>Paenibacillus</taxon>
    </lineage>
</organism>
<reference evidence="1" key="1">
    <citation type="submission" date="2024-12" db="EMBL/GenBank/DDBJ databases">
        <authorList>
            <person name="Wu N."/>
        </authorList>
    </citation>
    <scope>NUCLEOTIDE SEQUENCE</scope>
    <source>
        <strain evidence="1">P15</strain>
    </source>
</reference>
<protein>
    <submittedName>
        <fullName evidence="1">Peptidoglycan DD-metalloendopeptidase family protein</fullName>
    </submittedName>
</protein>
<accession>A0ACC7P4W6</accession>
<sequence length="558" mass="61569">MTGFKMKKWFLERLSQVKSWGKPLKEKVKPGAAKPAWSALLHRINTQEWLMSVKERSLKAGQTLSLGGARVKKQSAEAAQGGLGQLKKYRVHIAGTIALGAVIWTGTLGYQQYVAANTYDIFHVYVKDQYAGTVSNPQVVDEFKITKYNQVQQENPNVHMVLNTDEIVLKSEKAYKGESDDAAALAMLDQMLTSHAVGVELVVDGKPVGIVKDTDTADQLLAQIKANHGGAAVAEKQQAEKGRVSILSNEAKTLSPGESEVQEVEFVQQVEMKQKDIDPSQLVKPEELLAKLETGDVQPTKYTVEKGDSISLIAKKFNISRQVIYENNAWIVDDKLKIGQVLDLTVLQPTLSVKTVEKVVESQEIQYDTDYELDDNMRAGIIQTISPGKNGLKNVTFLVTKVNGKWMEEEMLNEEILQQPVKAKARKGTKVILGEGTGKFAWPVLSSSISSGFGYRWGKLHKGVDLTGNKSIMSSDNGKVEYVGYKSDYGNHVIINHLNGYKTLYGHLSSYSVKVGQIVEKGEKIGIMGSTGDSTGTHLHFEVIKNGTVENPLKYLNR</sequence>
<proteinExistence type="predicted"/>
<name>A0ACC7P4W6_9BACL</name>
<dbReference type="Proteomes" id="UP001631969">
    <property type="component" value="Unassembled WGS sequence"/>
</dbReference>
<evidence type="ECO:0000313" key="1">
    <source>
        <dbReference type="EMBL" id="MFM9331361.1"/>
    </source>
</evidence>
<keyword evidence="2" id="KW-1185">Reference proteome</keyword>